<reference evidence="1" key="1">
    <citation type="journal article" date="2021" name="Proc. Natl. Acad. Sci. U.S.A.">
        <title>A Catalog of Tens of Thousands of Viruses from Human Metagenomes Reveals Hidden Associations with Chronic Diseases.</title>
        <authorList>
            <person name="Tisza M.J."/>
            <person name="Buck C.B."/>
        </authorList>
    </citation>
    <scope>NUCLEOTIDE SEQUENCE</scope>
    <source>
        <strain evidence="1">CtnYE48</strain>
    </source>
</reference>
<protein>
    <submittedName>
        <fullName evidence="1">Uncharacterized protein</fullName>
    </submittedName>
</protein>
<proteinExistence type="predicted"/>
<evidence type="ECO:0000313" key="1">
    <source>
        <dbReference type="EMBL" id="DAD76940.1"/>
    </source>
</evidence>
<name>A0A8S5M3Y7_9CAUD</name>
<accession>A0A8S5M3Y7</accession>
<sequence>MDELLCWKLATIALMINNLVMCFITRDINIKPLAYGVNFVISLCVLAGVL</sequence>
<dbReference type="EMBL" id="BK014814">
    <property type="protein sequence ID" value="DAD76940.1"/>
    <property type="molecule type" value="Genomic_DNA"/>
</dbReference>
<organism evidence="1">
    <name type="scientific">Podoviridae sp. ctnYE48</name>
    <dbReference type="NCBI Taxonomy" id="2826576"/>
    <lineage>
        <taxon>Viruses</taxon>
        <taxon>Duplodnaviria</taxon>
        <taxon>Heunggongvirae</taxon>
        <taxon>Uroviricota</taxon>
        <taxon>Caudoviricetes</taxon>
    </lineage>
</organism>